<dbReference type="Proteomes" id="UP000823588">
    <property type="component" value="Unassembled WGS sequence"/>
</dbReference>
<dbReference type="OrthoDB" id="212869at2157"/>
<gene>
    <name evidence="2" type="ORF">J2751_001702</name>
</gene>
<proteinExistence type="predicted"/>
<sequence length="164" mass="18083">MWIRDALESDANALAELAGRPYDVVLDLIHDRSVRVAVDEAGRRGGDDREDGAERPDDGPEQPDDGPERPDDDDIIGFIAFDARSGTVHVTDFGGATRATSRLFKEPRRFGAREKLDVEVVVPDGDDRRIETVEDAGFVSVGDGPRFDGRTTTRFRLAIERDDG</sequence>
<dbReference type="AlphaFoldDB" id="A0A8T4GG28"/>
<evidence type="ECO:0000313" key="3">
    <source>
        <dbReference type="Proteomes" id="UP000823588"/>
    </source>
</evidence>
<protein>
    <submittedName>
        <fullName evidence="2">Uncharacterized protein</fullName>
    </submittedName>
</protein>
<evidence type="ECO:0000313" key="2">
    <source>
        <dbReference type="EMBL" id="MBP1922689.1"/>
    </source>
</evidence>
<comment type="caution">
    <text evidence="2">The sequence shown here is derived from an EMBL/GenBank/DDBJ whole genome shotgun (WGS) entry which is preliminary data.</text>
</comment>
<dbReference type="RefSeq" id="WP_209485077.1">
    <property type="nucleotide sequence ID" value="NZ_JAGGKQ010000010.1"/>
</dbReference>
<keyword evidence="3" id="KW-1185">Reference proteome</keyword>
<accession>A0A8T4GG28</accession>
<feature type="compositionally biased region" description="Basic and acidic residues" evidence="1">
    <location>
        <begin position="39"/>
        <end position="58"/>
    </location>
</feature>
<dbReference type="EMBL" id="JAGGKQ010000010">
    <property type="protein sequence ID" value="MBP1922689.1"/>
    <property type="molecule type" value="Genomic_DNA"/>
</dbReference>
<organism evidence="2 3">
    <name type="scientific">Halorubrum alkaliphilum</name>
    <dbReference type="NCBI Taxonomy" id="261290"/>
    <lineage>
        <taxon>Archaea</taxon>
        <taxon>Methanobacteriati</taxon>
        <taxon>Methanobacteriota</taxon>
        <taxon>Stenosarchaea group</taxon>
        <taxon>Halobacteria</taxon>
        <taxon>Halobacteriales</taxon>
        <taxon>Haloferacaceae</taxon>
        <taxon>Halorubrum</taxon>
    </lineage>
</organism>
<feature type="compositionally biased region" description="Acidic residues" evidence="1">
    <location>
        <begin position="59"/>
        <end position="74"/>
    </location>
</feature>
<name>A0A8T4GG28_9EURY</name>
<reference evidence="2" key="1">
    <citation type="submission" date="2021-03" db="EMBL/GenBank/DDBJ databases">
        <title>Genomic Encyclopedia of Type Strains, Phase IV (KMG-IV): sequencing the most valuable type-strain genomes for metagenomic binning, comparative biology and taxonomic classification.</title>
        <authorList>
            <person name="Goeker M."/>
        </authorList>
    </citation>
    <scope>NUCLEOTIDE SEQUENCE</scope>
    <source>
        <strain evidence="2">DSM 23564</strain>
    </source>
</reference>
<evidence type="ECO:0000256" key="1">
    <source>
        <dbReference type="SAM" id="MobiDB-lite"/>
    </source>
</evidence>
<feature type="region of interest" description="Disordered" evidence="1">
    <location>
        <begin position="39"/>
        <end position="74"/>
    </location>
</feature>